<keyword evidence="3 10" id="KW-0444">Lipid biosynthesis</keyword>
<gene>
    <name evidence="13" type="ORF">CEUTPL_LOCUS8293</name>
</gene>
<keyword evidence="7 10" id="KW-0443">Lipid metabolism</keyword>
<accession>A0A9N9MMJ5</accession>
<dbReference type="InterPro" id="IPR033640">
    <property type="entry name" value="FAR_C"/>
</dbReference>
<dbReference type="Pfam" id="PF07993">
    <property type="entry name" value="NAD_binding_4"/>
    <property type="match status" value="1"/>
</dbReference>
<reference evidence="13" key="1">
    <citation type="submission" date="2022-01" db="EMBL/GenBank/DDBJ databases">
        <authorList>
            <person name="King R."/>
        </authorList>
    </citation>
    <scope>NUCLEOTIDE SEQUENCE</scope>
</reference>
<feature type="transmembrane region" description="Helical" evidence="10">
    <location>
        <begin position="465"/>
        <end position="486"/>
    </location>
</feature>
<sequence>MPGEIDRISELFKDKTVFISGGSGFLGRVLIEKLLRVTEVKILYLLVRQKKNKTPQDRLIDMFNHLFFSTLKIERPDSIKKCIIIQGNLLEANLGIAESDRLLLQNETDYIFHSAATTRFDETLKYSVEVNTVGTKYMLDLAKKCRNLKLFVHISTAFAFPKEKILYEKCYDPPANPHEIIDAIRSKENPLTVDMEQEILADCPNTYTFSKALAEGLVKDHMGQLPAVIMRPSVVIPTHKEPIPGFFTTLQSPMGIFVGAGKGVIRSVYIDSRASANLIPADSTINGIMVCAWDYLTNKQQQVFNISIPHEDIKINWEEIIEIGKEVINTKVPFNGIIWYPNGILTKSKWWHNFHVFLFQIIPALFIDLLLICLRYEPVLLRVNRRLIKGQELFEYYTTKEWTFDMTYFMNLRPKMNEIEKSIYQVQADNVNITNYLQDCLLYARRNIFNETDDMIPAAKRNMKIFCMLDRIVKIAFFVVLSYYIFTFLI</sequence>
<dbReference type="InterPro" id="IPR013120">
    <property type="entry name" value="FAR_NAD-bd"/>
</dbReference>
<dbReference type="GO" id="GO:0080019">
    <property type="term" value="F:alcohol-forming very long-chain fatty acyl-CoA reductase activity"/>
    <property type="evidence" value="ECO:0007669"/>
    <property type="project" value="InterPro"/>
</dbReference>
<dbReference type="InterPro" id="IPR026055">
    <property type="entry name" value="FAR"/>
</dbReference>
<evidence type="ECO:0000256" key="6">
    <source>
        <dbReference type="ARBA" id="ARBA00022989"/>
    </source>
</evidence>
<evidence type="ECO:0000259" key="12">
    <source>
        <dbReference type="Pfam" id="PF07993"/>
    </source>
</evidence>
<keyword evidence="6 10" id="KW-1133">Transmembrane helix</keyword>
<dbReference type="FunFam" id="3.40.50.720:FF:000143">
    <property type="entry name" value="Fatty acyl-CoA reductase"/>
    <property type="match status" value="1"/>
</dbReference>
<keyword evidence="4 10" id="KW-0812">Transmembrane</keyword>
<keyword evidence="8 10" id="KW-0472">Membrane</keyword>
<feature type="transmembrane region" description="Helical" evidence="10">
    <location>
        <begin position="354"/>
        <end position="376"/>
    </location>
</feature>
<dbReference type="CDD" id="cd09071">
    <property type="entry name" value="FAR_C"/>
    <property type="match status" value="1"/>
</dbReference>
<name>A0A9N9MMJ5_9CUCU</name>
<comment type="function">
    <text evidence="10">Catalyzes the reduction of fatty acyl-CoA to fatty alcohols.</text>
</comment>
<comment type="catalytic activity">
    <reaction evidence="9 10">
        <text>a long-chain fatty acyl-CoA + 2 NADPH + 2 H(+) = a long-chain primary fatty alcohol + 2 NADP(+) + CoA</text>
        <dbReference type="Rhea" id="RHEA:52716"/>
        <dbReference type="ChEBI" id="CHEBI:15378"/>
        <dbReference type="ChEBI" id="CHEBI:57287"/>
        <dbReference type="ChEBI" id="CHEBI:57783"/>
        <dbReference type="ChEBI" id="CHEBI:58349"/>
        <dbReference type="ChEBI" id="CHEBI:77396"/>
        <dbReference type="ChEBI" id="CHEBI:83139"/>
        <dbReference type="EC" id="1.2.1.84"/>
    </reaction>
</comment>
<organism evidence="13 14">
    <name type="scientific">Ceutorhynchus assimilis</name>
    <name type="common">cabbage seed weevil</name>
    <dbReference type="NCBI Taxonomy" id="467358"/>
    <lineage>
        <taxon>Eukaryota</taxon>
        <taxon>Metazoa</taxon>
        <taxon>Ecdysozoa</taxon>
        <taxon>Arthropoda</taxon>
        <taxon>Hexapoda</taxon>
        <taxon>Insecta</taxon>
        <taxon>Pterygota</taxon>
        <taxon>Neoptera</taxon>
        <taxon>Endopterygota</taxon>
        <taxon>Coleoptera</taxon>
        <taxon>Polyphaga</taxon>
        <taxon>Cucujiformia</taxon>
        <taxon>Curculionidae</taxon>
        <taxon>Ceutorhynchinae</taxon>
        <taxon>Ceutorhynchus</taxon>
    </lineage>
</organism>
<proteinExistence type="inferred from homology"/>
<evidence type="ECO:0000256" key="8">
    <source>
        <dbReference type="ARBA" id="ARBA00023136"/>
    </source>
</evidence>
<dbReference type="EMBL" id="OU892280">
    <property type="protein sequence ID" value="CAG9767736.1"/>
    <property type="molecule type" value="Genomic_DNA"/>
</dbReference>
<evidence type="ECO:0000256" key="10">
    <source>
        <dbReference type="RuleBase" id="RU363097"/>
    </source>
</evidence>
<dbReference type="Proteomes" id="UP001152799">
    <property type="component" value="Chromosome 4"/>
</dbReference>
<keyword evidence="10" id="KW-0560">Oxidoreductase</keyword>
<evidence type="ECO:0000256" key="4">
    <source>
        <dbReference type="ARBA" id="ARBA00022692"/>
    </source>
</evidence>
<dbReference type="CDD" id="cd05236">
    <property type="entry name" value="FAR-N_SDR_e"/>
    <property type="match status" value="1"/>
</dbReference>
<evidence type="ECO:0000256" key="7">
    <source>
        <dbReference type="ARBA" id="ARBA00023098"/>
    </source>
</evidence>
<evidence type="ECO:0000259" key="11">
    <source>
        <dbReference type="Pfam" id="PF03015"/>
    </source>
</evidence>
<comment type="similarity">
    <text evidence="2 10">Belongs to the fatty acyl-CoA reductase family.</text>
</comment>
<dbReference type="GO" id="GO:0035336">
    <property type="term" value="P:long-chain fatty-acyl-CoA metabolic process"/>
    <property type="evidence" value="ECO:0007669"/>
    <property type="project" value="TreeGrafter"/>
</dbReference>
<dbReference type="GO" id="GO:0005777">
    <property type="term" value="C:peroxisome"/>
    <property type="evidence" value="ECO:0007669"/>
    <property type="project" value="TreeGrafter"/>
</dbReference>
<dbReference type="PANTHER" id="PTHR11011">
    <property type="entry name" value="MALE STERILITY PROTEIN 2-RELATED"/>
    <property type="match status" value="1"/>
</dbReference>
<evidence type="ECO:0000313" key="14">
    <source>
        <dbReference type="Proteomes" id="UP001152799"/>
    </source>
</evidence>
<dbReference type="OrthoDB" id="429813at2759"/>
<keyword evidence="14" id="KW-1185">Reference proteome</keyword>
<protein>
    <recommendedName>
        <fullName evidence="10">Fatty acyl-CoA reductase</fullName>
        <ecNumber evidence="10">1.2.1.84</ecNumber>
    </recommendedName>
</protein>
<dbReference type="AlphaFoldDB" id="A0A9N9MMJ5"/>
<evidence type="ECO:0000256" key="9">
    <source>
        <dbReference type="ARBA" id="ARBA00052530"/>
    </source>
</evidence>
<evidence type="ECO:0000313" key="13">
    <source>
        <dbReference type="EMBL" id="CAG9767736.1"/>
    </source>
</evidence>
<dbReference type="GO" id="GO:0016020">
    <property type="term" value="C:membrane"/>
    <property type="evidence" value="ECO:0007669"/>
    <property type="project" value="UniProtKB-SubCell"/>
</dbReference>
<dbReference type="PANTHER" id="PTHR11011:SF61">
    <property type="entry name" value="FATTY ACYL-COA REDUCTASE"/>
    <property type="match status" value="1"/>
</dbReference>
<dbReference type="Pfam" id="PF03015">
    <property type="entry name" value="Sterile"/>
    <property type="match status" value="1"/>
</dbReference>
<feature type="domain" description="Fatty acyl-CoA reductase C-terminal" evidence="11">
    <location>
        <begin position="359"/>
        <end position="451"/>
    </location>
</feature>
<evidence type="ECO:0000256" key="2">
    <source>
        <dbReference type="ARBA" id="ARBA00005928"/>
    </source>
</evidence>
<keyword evidence="5 10" id="KW-0521">NADP</keyword>
<feature type="domain" description="Thioester reductase (TE)" evidence="12">
    <location>
        <begin position="19"/>
        <end position="287"/>
    </location>
</feature>
<dbReference type="EC" id="1.2.1.84" evidence="10"/>
<dbReference type="InterPro" id="IPR036291">
    <property type="entry name" value="NAD(P)-bd_dom_sf"/>
</dbReference>
<dbReference type="SUPFAM" id="SSF51735">
    <property type="entry name" value="NAD(P)-binding Rossmann-fold domains"/>
    <property type="match status" value="1"/>
</dbReference>
<evidence type="ECO:0000256" key="3">
    <source>
        <dbReference type="ARBA" id="ARBA00022516"/>
    </source>
</evidence>
<evidence type="ECO:0000256" key="5">
    <source>
        <dbReference type="ARBA" id="ARBA00022857"/>
    </source>
</evidence>
<comment type="subcellular location">
    <subcellularLocation>
        <location evidence="1">Membrane</location>
        <topology evidence="1">Multi-pass membrane protein</topology>
    </subcellularLocation>
</comment>
<dbReference type="Gene3D" id="3.40.50.720">
    <property type="entry name" value="NAD(P)-binding Rossmann-like Domain"/>
    <property type="match status" value="1"/>
</dbReference>
<dbReference type="GO" id="GO:0102965">
    <property type="term" value="F:alcohol-forming long-chain fatty acyl-CoA reductase activity"/>
    <property type="evidence" value="ECO:0007669"/>
    <property type="project" value="UniProtKB-EC"/>
</dbReference>
<evidence type="ECO:0000256" key="1">
    <source>
        <dbReference type="ARBA" id="ARBA00004141"/>
    </source>
</evidence>